<dbReference type="GO" id="GO:0006103">
    <property type="term" value="P:2-oxoglutarate metabolic process"/>
    <property type="evidence" value="ECO:0007669"/>
    <property type="project" value="TreeGrafter"/>
</dbReference>
<organism evidence="5 6">
    <name type="scientific">Rhodovulum imhoffii</name>
    <dbReference type="NCBI Taxonomy" id="365340"/>
    <lineage>
        <taxon>Bacteria</taxon>
        <taxon>Pseudomonadati</taxon>
        <taxon>Pseudomonadota</taxon>
        <taxon>Alphaproteobacteria</taxon>
        <taxon>Rhodobacterales</taxon>
        <taxon>Paracoccaceae</taxon>
        <taxon>Rhodovulum</taxon>
    </lineage>
</organism>
<dbReference type="Proteomes" id="UP000243859">
    <property type="component" value="Unassembled WGS sequence"/>
</dbReference>
<dbReference type="GO" id="GO:0050660">
    <property type="term" value="F:flavin adenine dinucleotide binding"/>
    <property type="evidence" value="ECO:0007669"/>
    <property type="project" value="TreeGrafter"/>
</dbReference>
<gene>
    <name evidence="5" type="ORF">C8N32_11816</name>
</gene>
<dbReference type="SUPFAM" id="SSF51905">
    <property type="entry name" value="FAD/NAD(P)-binding domain"/>
    <property type="match status" value="1"/>
</dbReference>
<dbReference type="Pfam" id="PF07992">
    <property type="entry name" value="Pyr_redox_2"/>
    <property type="match status" value="1"/>
</dbReference>
<proteinExistence type="inferred from homology"/>
<keyword evidence="2" id="KW-0285">Flavoprotein</keyword>
<dbReference type="AlphaFoldDB" id="A0A2T5BPR1"/>
<protein>
    <submittedName>
        <fullName evidence="5">Pyridine nucleotide-disulfide oxidoreductase</fullName>
    </submittedName>
</protein>
<dbReference type="PANTHER" id="PTHR22912:SF160">
    <property type="entry name" value="DIHYDROLIPOYL DEHYDROGENASE"/>
    <property type="match status" value="1"/>
</dbReference>
<dbReference type="OrthoDB" id="9776382at2"/>
<evidence type="ECO:0000313" key="6">
    <source>
        <dbReference type="Proteomes" id="UP000243859"/>
    </source>
</evidence>
<dbReference type="Gene3D" id="3.50.50.60">
    <property type="entry name" value="FAD/NAD(P)-binding domain"/>
    <property type="match status" value="2"/>
</dbReference>
<evidence type="ECO:0000259" key="4">
    <source>
        <dbReference type="Pfam" id="PF07992"/>
    </source>
</evidence>
<dbReference type="InterPro" id="IPR050151">
    <property type="entry name" value="Class-I_Pyr_Nuc-Dis_Oxidored"/>
</dbReference>
<dbReference type="InterPro" id="IPR023753">
    <property type="entry name" value="FAD/NAD-binding_dom"/>
</dbReference>
<dbReference type="EMBL" id="QAAA01000018">
    <property type="protein sequence ID" value="PTN01014.1"/>
    <property type="molecule type" value="Genomic_DNA"/>
</dbReference>
<name>A0A2T5BPR1_9RHOB</name>
<dbReference type="PRINTS" id="PR00368">
    <property type="entry name" value="FADPNR"/>
</dbReference>
<sequence length="316" mass="32917">MPDTHADFMVVGGGPEGHACALRAADLGRDVVPADPRATLGGASLNEGGILSRAVLHVAELLHEARHDNDWGMSTGRVPGDLVRLRGKKDEIVACLTGGPNGLAQRRKVRVIRGPASFTGAASVDIDGKGWTFKQAVIAVGSFPVKLEGWSRDHRVWDLTDALELRDVPKRLAIVVGGIVGLELATVYTALGSKVTVIECVDQIAPGADAEVVRILRAALGAAGLTVHTGTKVVSVNAGGPALLLRYEEDFVGEIKAGAAIRAVGRTAGELLGECVLPMEMRVTSGDIARSIHADPILSETVGFAAERALGTLTGL</sequence>
<keyword evidence="3" id="KW-0274">FAD</keyword>
<dbReference type="InterPro" id="IPR016156">
    <property type="entry name" value="FAD/NAD-linked_Rdtase_dimer_sf"/>
</dbReference>
<comment type="caution">
    <text evidence="5">The sequence shown here is derived from an EMBL/GenBank/DDBJ whole genome shotgun (WGS) entry which is preliminary data.</text>
</comment>
<evidence type="ECO:0000256" key="3">
    <source>
        <dbReference type="ARBA" id="ARBA00022827"/>
    </source>
</evidence>
<accession>A0A2T5BPR1</accession>
<dbReference type="PANTHER" id="PTHR22912">
    <property type="entry name" value="DISULFIDE OXIDOREDUCTASE"/>
    <property type="match status" value="1"/>
</dbReference>
<evidence type="ECO:0000313" key="5">
    <source>
        <dbReference type="EMBL" id="PTN01014.1"/>
    </source>
</evidence>
<dbReference type="InterPro" id="IPR036188">
    <property type="entry name" value="FAD/NAD-bd_sf"/>
</dbReference>
<evidence type="ECO:0000256" key="1">
    <source>
        <dbReference type="ARBA" id="ARBA00007532"/>
    </source>
</evidence>
<dbReference type="PRINTS" id="PR00411">
    <property type="entry name" value="PNDRDTASEI"/>
</dbReference>
<dbReference type="SUPFAM" id="SSF55424">
    <property type="entry name" value="FAD/NAD-linked reductases, dimerisation (C-terminal) domain"/>
    <property type="match status" value="1"/>
</dbReference>
<keyword evidence="6" id="KW-1185">Reference proteome</keyword>
<dbReference type="GO" id="GO:0004148">
    <property type="term" value="F:dihydrolipoyl dehydrogenase (NADH) activity"/>
    <property type="evidence" value="ECO:0007669"/>
    <property type="project" value="TreeGrafter"/>
</dbReference>
<feature type="domain" description="FAD/NAD(P)-binding" evidence="4">
    <location>
        <begin position="7"/>
        <end position="270"/>
    </location>
</feature>
<comment type="similarity">
    <text evidence="1">Belongs to the class-I pyridine nucleotide-disulfide oxidoreductase family.</text>
</comment>
<dbReference type="RefSeq" id="WP_107893258.1">
    <property type="nucleotide sequence ID" value="NZ_NHSI01000038.1"/>
</dbReference>
<reference evidence="5 6" key="1">
    <citation type="submission" date="2018-04" db="EMBL/GenBank/DDBJ databases">
        <title>Genomic Encyclopedia of Archaeal and Bacterial Type Strains, Phase II (KMG-II): from individual species to whole genera.</title>
        <authorList>
            <person name="Goeker M."/>
        </authorList>
    </citation>
    <scope>NUCLEOTIDE SEQUENCE [LARGE SCALE GENOMIC DNA]</scope>
    <source>
        <strain evidence="5 6">DSM 18064</strain>
    </source>
</reference>
<dbReference type="Gene3D" id="3.30.390.30">
    <property type="match status" value="1"/>
</dbReference>
<evidence type="ECO:0000256" key="2">
    <source>
        <dbReference type="ARBA" id="ARBA00022630"/>
    </source>
</evidence>